<evidence type="ECO:0000313" key="2">
    <source>
        <dbReference type="Proteomes" id="UP000237682"/>
    </source>
</evidence>
<keyword evidence="2" id="KW-1185">Reference proteome</keyword>
<accession>A0A2S9Q6L7</accession>
<evidence type="ECO:0000313" key="1">
    <source>
        <dbReference type="EMBL" id="PRH84991.1"/>
    </source>
</evidence>
<sequence>MFRQTAGQAAQKQRAEEIATAALGFIAADEDRLNGFFMATGLSPDEIRSAAAKPGFFASVLQHVLSDEESAASFATENGLSPEDLQRAAFQLGIRWD</sequence>
<name>A0A2S9Q6L7_9HYPH</name>
<gene>
    <name evidence="1" type="ORF">C5L14_23845</name>
</gene>
<dbReference type="OrthoDB" id="7356934at2"/>
<reference evidence="1 2" key="1">
    <citation type="submission" date="2018-02" db="EMBL/GenBank/DDBJ databases">
        <title>Whole genome sequencing of endophytic bacterium.</title>
        <authorList>
            <person name="Eedara R."/>
            <person name="Podile A.R."/>
        </authorList>
    </citation>
    <scope>NUCLEOTIDE SEQUENCE [LARGE SCALE GENOMIC DNA]</scope>
    <source>
        <strain evidence="1 2">RP1T</strain>
    </source>
</reference>
<dbReference type="EMBL" id="PUEJ01000010">
    <property type="protein sequence ID" value="PRH84991.1"/>
    <property type="molecule type" value="Genomic_DNA"/>
</dbReference>
<protein>
    <submittedName>
        <fullName evidence="1">DUF3572 domain-containing protein</fullName>
    </submittedName>
</protein>
<dbReference type="Proteomes" id="UP000237682">
    <property type="component" value="Unassembled WGS sequence"/>
</dbReference>
<dbReference type="Pfam" id="PF12096">
    <property type="entry name" value="DUF3572"/>
    <property type="match status" value="1"/>
</dbReference>
<organism evidence="1 2">
    <name type="scientific">Labrys okinawensis</name>
    <dbReference type="NCBI Taxonomy" id="346911"/>
    <lineage>
        <taxon>Bacteria</taxon>
        <taxon>Pseudomonadati</taxon>
        <taxon>Pseudomonadota</taxon>
        <taxon>Alphaproteobacteria</taxon>
        <taxon>Hyphomicrobiales</taxon>
        <taxon>Xanthobacteraceae</taxon>
        <taxon>Labrys</taxon>
    </lineage>
</organism>
<comment type="caution">
    <text evidence="1">The sequence shown here is derived from an EMBL/GenBank/DDBJ whole genome shotgun (WGS) entry which is preliminary data.</text>
</comment>
<dbReference type="InterPro" id="IPR021955">
    <property type="entry name" value="DUF3572"/>
</dbReference>
<proteinExistence type="predicted"/>
<dbReference type="AlphaFoldDB" id="A0A2S9Q6L7"/>
<dbReference type="RefSeq" id="WP_105864575.1">
    <property type="nucleotide sequence ID" value="NZ_PUEJ01000010.1"/>
</dbReference>